<evidence type="ECO:0000313" key="2">
    <source>
        <dbReference type="Proteomes" id="UP001558613"/>
    </source>
</evidence>
<protein>
    <submittedName>
        <fullName evidence="1">Uncharacterized protein</fullName>
    </submittedName>
</protein>
<proteinExistence type="predicted"/>
<organism evidence="1 2">
    <name type="scientific">Cirrhinus molitorella</name>
    <name type="common">mud carp</name>
    <dbReference type="NCBI Taxonomy" id="172907"/>
    <lineage>
        <taxon>Eukaryota</taxon>
        <taxon>Metazoa</taxon>
        <taxon>Chordata</taxon>
        <taxon>Craniata</taxon>
        <taxon>Vertebrata</taxon>
        <taxon>Euteleostomi</taxon>
        <taxon>Actinopterygii</taxon>
        <taxon>Neopterygii</taxon>
        <taxon>Teleostei</taxon>
        <taxon>Ostariophysi</taxon>
        <taxon>Cypriniformes</taxon>
        <taxon>Cyprinidae</taxon>
        <taxon>Labeoninae</taxon>
        <taxon>Labeonini</taxon>
        <taxon>Cirrhinus</taxon>
    </lineage>
</organism>
<accession>A0ABR3LD92</accession>
<reference evidence="1 2" key="1">
    <citation type="submission" date="2023-09" db="EMBL/GenBank/DDBJ databases">
        <authorList>
            <person name="Wang M."/>
        </authorList>
    </citation>
    <scope>NUCLEOTIDE SEQUENCE [LARGE SCALE GENOMIC DNA]</scope>
    <source>
        <strain evidence="1">GT-2023</strain>
        <tissue evidence="1">Liver</tissue>
    </source>
</reference>
<comment type="caution">
    <text evidence="1">The sequence shown here is derived from an EMBL/GenBank/DDBJ whole genome shotgun (WGS) entry which is preliminary data.</text>
</comment>
<dbReference type="Proteomes" id="UP001558613">
    <property type="component" value="Unassembled WGS sequence"/>
</dbReference>
<sequence length="104" mass="11805">MIYWIKRQGTVDAKYLPCLCGNRLQKYLFSKWKTEADLHQIFLSCCEGLWTARRVTGSDNWPVSVGVNGCAAAIGCANFRPGRDLLALFSHTNVYREPNHQLNV</sequence>
<dbReference type="EMBL" id="JAYMGO010000022">
    <property type="protein sequence ID" value="KAL1250828.1"/>
    <property type="molecule type" value="Genomic_DNA"/>
</dbReference>
<keyword evidence="2" id="KW-1185">Reference proteome</keyword>
<gene>
    <name evidence="1" type="ORF">QQF64_018624</name>
</gene>
<name>A0ABR3LD92_9TELE</name>
<evidence type="ECO:0000313" key="1">
    <source>
        <dbReference type="EMBL" id="KAL1250828.1"/>
    </source>
</evidence>